<proteinExistence type="inferred from homology"/>
<dbReference type="AlphaFoldDB" id="A0A2S5TGS1"/>
<dbReference type="SUPFAM" id="SSF55620">
    <property type="entry name" value="Tetrahydrobiopterin biosynthesis enzymes-like"/>
    <property type="match status" value="1"/>
</dbReference>
<comment type="pathway">
    <text evidence="2 6">Cofactor biosynthesis; 7,8-dihydroneopterin triphosphate biosynthesis; 7,8-dihydroneopterin triphosphate from GTP: step 1/1.</text>
</comment>
<gene>
    <name evidence="6 9" type="primary">folE</name>
    <name evidence="9" type="ORF">C3942_11660</name>
</gene>
<dbReference type="Gene3D" id="1.10.286.10">
    <property type="match status" value="1"/>
</dbReference>
<keyword evidence="4 6" id="KW-0554">One-carbon metabolism</keyword>
<evidence type="ECO:0000256" key="4">
    <source>
        <dbReference type="ARBA" id="ARBA00022563"/>
    </source>
</evidence>
<comment type="caution">
    <text evidence="9">The sequence shown here is derived from an EMBL/GenBank/DDBJ whole genome shotgun (WGS) entry which is preliminary data.</text>
</comment>
<dbReference type="GO" id="GO:0006730">
    <property type="term" value="P:one-carbon metabolic process"/>
    <property type="evidence" value="ECO:0007669"/>
    <property type="project" value="UniProtKB-UniRule"/>
</dbReference>
<dbReference type="EC" id="3.5.4.16" evidence="6"/>
<feature type="domain" description="GTP cyclohydrolase I" evidence="8">
    <location>
        <begin position="35"/>
        <end position="206"/>
    </location>
</feature>
<dbReference type="EMBL" id="PSNW01000005">
    <property type="protein sequence ID" value="PPE74038.1"/>
    <property type="molecule type" value="Genomic_DNA"/>
</dbReference>
<keyword evidence="5 6" id="KW-0378">Hydrolase</keyword>
<dbReference type="PANTHER" id="PTHR11109:SF7">
    <property type="entry name" value="GTP CYCLOHYDROLASE 1"/>
    <property type="match status" value="1"/>
</dbReference>
<dbReference type="GO" id="GO:0003934">
    <property type="term" value="F:GTP cyclohydrolase I activity"/>
    <property type="evidence" value="ECO:0007669"/>
    <property type="project" value="UniProtKB-UniRule"/>
</dbReference>
<feature type="binding site" evidence="6">
    <location>
        <position position="172"/>
    </location>
    <ligand>
        <name>Zn(2+)</name>
        <dbReference type="ChEBI" id="CHEBI:29105"/>
    </ligand>
</feature>
<dbReference type="Gene3D" id="3.30.1130.10">
    <property type="match status" value="1"/>
</dbReference>
<dbReference type="PROSITE" id="PS00859">
    <property type="entry name" value="GTP_CYCLOHYDROL_1_1"/>
    <property type="match status" value="1"/>
</dbReference>
<keyword evidence="6" id="KW-0479">Metal-binding</keyword>
<keyword evidence="6" id="KW-0862">Zinc</keyword>
<keyword evidence="10" id="KW-1185">Reference proteome</keyword>
<evidence type="ECO:0000256" key="7">
    <source>
        <dbReference type="SAM" id="MobiDB-lite"/>
    </source>
</evidence>
<dbReference type="OrthoDB" id="9801207at2"/>
<dbReference type="PANTHER" id="PTHR11109">
    <property type="entry name" value="GTP CYCLOHYDROLASE I"/>
    <property type="match status" value="1"/>
</dbReference>
<evidence type="ECO:0000256" key="1">
    <source>
        <dbReference type="ARBA" id="ARBA00001052"/>
    </source>
</evidence>
<dbReference type="GO" id="GO:0005737">
    <property type="term" value="C:cytoplasm"/>
    <property type="evidence" value="ECO:0007669"/>
    <property type="project" value="TreeGrafter"/>
</dbReference>
<comment type="subunit">
    <text evidence="6">Homopolymer.</text>
</comment>
<dbReference type="NCBIfam" id="NF006826">
    <property type="entry name" value="PRK09347.1-3"/>
    <property type="match status" value="1"/>
</dbReference>
<dbReference type="HAMAP" id="MF_00223">
    <property type="entry name" value="FolE"/>
    <property type="match status" value="1"/>
</dbReference>
<dbReference type="InterPro" id="IPR043133">
    <property type="entry name" value="GTP-CH-I_C/QueF"/>
</dbReference>
<dbReference type="NCBIfam" id="TIGR00063">
    <property type="entry name" value="folE"/>
    <property type="match status" value="1"/>
</dbReference>
<feature type="region of interest" description="Disordered" evidence="7">
    <location>
        <begin position="1"/>
        <end position="23"/>
    </location>
</feature>
<dbReference type="Proteomes" id="UP000238220">
    <property type="component" value="Unassembled WGS sequence"/>
</dbReference>
<evidence type="ECO:0000256" key="3">
    <source>
        <dbReference type="ARBA" id="ARBA00008085"/>
    </source>
</evidence>
<dbReference type="GO" id="GO:0006729">
    <property type="term" value="P:tetrahydrobiopterin biosynthetic process"/>
    <property type="evidence" value="ECO:0007669"/>
    <property type="project" value="TreeGrafter"/>
</dbReference>
<dbReference type="UniPathway" id="UPA00848">
    <property type="reaction ID" value="UER00151"/>
</dbReference>
<dbReference type="PROSITE" id="PS00860">
    <property type="entry name" value="GTP_CYCLOHYDROL_1_2"/>
    <property type="match status" value="1"/>
</dbReference>
<evidence type="ECO:0000313" key="9">
    <source>
        <dbReference type="EMBL" id="PPE74038.1"/>
    </source>
</evidence>
<comment type="catalytic activity">
    <reaction evidence="1 6">
        <text>GTP + H2O = 7,8-dihydroneopterin 3'-triphosphate + formate + H(+)</text>
        <dbReference type="Rhea" id="RHEA:17473"/>
        <dbReference type="ChEBI" id="CHEBI:15377"/>
        <dbReference type="ChEBI" id="CHEBI:15378"/>
        <dbReference type="ChEBI" id="CHEBI:15740"/>
        <dbReference type="ChEBI" id="CHEBI:37565"/>
        <dbReference type="ChEBI" id="CHEBI:58462"/>
        <dbReference type="EC" id="3.5.4.16"/>
    </reaction>
</comment>
<dbReference type="InterPro" id="IPR018234">
    <property type="entry name" value="GTP_CycHdrlase_I_CS"/>
</dbReference>
<evidence type="ECO:0000313" key="10">
    <source>
        <dbReference type="Proteomes" id="UP000238220"/>
    </source>
</evidence>
<keyword evidence="6" id="KW-0342">GTP-binding</keyword>
<dbReference type="NCBIfam" id="NF006825">
    <property type="entry name" value="PRK09347.1-2"/>
    <property type="match status" value="1"/>
</dbReference>
<organism evidence="9 10">
    <name type="scientific">Solimonas fluminis</name>
    <dbReference type="NCBI Taxonomy" id="2086571"/>
    <lineage>
        <taxon>Bacteria</taxon>
        <taxon>Pseudomonadati</taxon>
        <taxon>Pseudomonadota</taxon>
        <taxon>Gammaproteobacteria</taxon>
        <taxon>Nevskiales</taxon>
        <taxon>Nevskiaceae</taxon>
        <taxon>Solimonas</taxon>
    </lineage>
</organism>
<dbReference type="GO" id="GO:0046654">
    <property type="term" value="P:tetrahydrofolate biosynthetic process"/>
    <property type="evidence" value="ECO:0007669"/>
    <property type="project" value="UniProtKB-UniRule"/>
</dbReference>
<feature type="binding site" evidence="6">
    <location>
        <position position="104"/>
    </location>
    <ligand>
        <name>Zn(2+)</name>
        <dbReference type="ChEBI" id="CHEBI:29105"/>
    </ligand>
</feature>
<sequence>MDDLHPFSTESKEFETAGPEGEVDAPQEHRLAGLYRELMRGIGEDVRREGLVGTPNRAAKAFEFLTRGYREDIESLVNGAVFQSTSQDMVLVRNIEFYSLCEHHILPFFGKVHVAYLPAGKVIGLSKIPRIVDVFARRLQIQENLTEQIAQCIEQVTLARGVAVIVEARHMCMLMRGVEKQAASMLTSSLRGKFQQDESLRNQLLRFLPASAGES</sequence>
<dbReference type="InterPro" id="IPR020602">
    <property type="entry name" value="GTP_CycHdrlase_I_dom"/>
</dbReference>
<protein>
    <recommendedName>
        <fullName evidence="6">GTP cyclohydrolase 1</fullName>
        <ecNumber evidence="6">3.5.4.16</ecNumber>
    </recommendedName>
    <alternativeName>
        <fullName evidence="6">GTP cyclohydrolase I</fullName>
        <shortName evidence="6">GTP-CH-I</shortName>
    </alternativeName>
</protein>
<dbReference type="Pfam" id="PF01227">
    <property type="entry name" value="GTP_cyclohydroI"/>
    <property type="match status" value="1"/>
</dbReference>
<dbReference type="InterPro" id="IPR001474">
    <property type="entry name" value="GTP_CycHdrlase_I"/>
</dbReference>
<evidence type="ECO:0000256" key="2">
    <source>
        <dbReference type="ARBA" id="ARBA00005080"/>
    </source>
</evidence>
<dbReference type="InterPro" id="IPR043134">
    <property type="entry name" value="GTP-CH-I_N"/>
</dbReference>
<dbReference type="GO" id="GO:0008270">
    <property type="term" value="F:zinc ion binding"/>
    <property type="evidence" value="ECO:0007669"/>
    <property type="project" value="UniProtKB-UniRule"/>
</dbReference>
<accession>A0A2S5TGS1</accession>
<dbReference type="FunFam" id="3.30.1130.10:FF:000001">
    <property type="entry name" value="GTP cyclohydrolase 1"/>
    <property type="match status" value="1"/>
</dbReference>
<feature type="binding site" evidence="6">
    <location>
        <position position="101"/>
    </location>
    <ligand>
        <name>Zn(2+)</name>
        <dbReference type="ChEBI" id="CHEBI:29105"/>
    </ligand>
</feature>
<evidence type="ECO:0000256" key="5">
    <source>
        <dbReference type="ARBA" id="ARBA00022801"/>
    </source>
</evidence>
<evidence type="ECO:0000259" key="8">
    <source>
        <dbReference type="Pfam" id="PF01227"/>
    </source>
</evidence>
<dbReference type="GO" id="GO:0005525">
    <property type="term" value="F:GTP binding"/>
    <property type="evidence" value="ECO:0007669"/>
    <property type="project" value="UniProtKB-KW"/>
</dbReference>
<name>A0A2S5TGS1_9GAMM</name>
<reference evidence="9 10" key="1">
    <citation type="submission" date="2018-02" db="EMBL/GenBank/DDBJ databases">
        <title>Genome sequencing of Solimonas sp. HR-BB.</title>
        <authorList>
            <person name="Lee Y."/>
            <person name="Jeon C.O."/>
        </authorList>
    </citation>
    <scope>NUCLEOTIDE SEQUENCE [LARGE SCALE GENOMIC DNA]</scope>
    <source>
        <strain evidence="9 10">HR-BB</strain>
    </source>
</reference>
<keyword evidence="6" id="KW-0547">Nucleotide-binding</keyword>
<evidence type="ECO:0000256" key="6">
    <source>
        <dbReference type="HAMAP-Rule" id="MF_00223"/>
    </source>
</evidence>
<comment type="similarity">
    <text evidence="3 6">Belongs to the GTP cyclohydrolase I family.</text>
</comment>